<evidence type="ECO:0000256" key="1">
    <source>
        <dbReference type="ARBA" id="ARBA00004141"/>
    </source>
</evidence>
<protein>
    <submittedName>
        <fullName evidence="8">Uncharacterized protein</fullName>
    </submittedName>
</protein>
<evidence type="ECO:0000256" key="3">
    <source>
        <dbReference type="ARBA" id="ARBA00022692"/>
    </source>
</evidence>
<dbReference type="InterPro" id="IPR044089">
    <property type="entry name" value="Alr1-like"/>
</dbReference>
<feature type="compositionally biased region" description="Pro residues" evidence="6">
    <location>
        <begin position="414"/>
        <end position="433"/>
    </location>
</feature>
<organism evidence="8 9">
    <name type="scientific">Wallemia hederae</name>
    <dbReference type="NCBI Taxonomy" id="1540922"/>
    <lineage>
        <taxon>Eukaryota</taxon>
        <taxon>Fungi</taxon>
        <taxon>Dikarya</taxon>
        <taxon>Basidiomycota</taxon>
        <taxon>Wallemiomycotina</taxon>
        <taxon>Wallemiomycetes</taxon>
        <taxon>Wallemiales</taxon>
        <taxon>Wallemiaceae</taxon>
        <taxon>Wallemia</taxon>
    </lineage>
</organism>
<feature type="transmembrane region" description="Helical" evidence="7">
    <location>
        <begin position="808"/>
        <end position="833"/>
    </location>
</feature>
<dbReference type="AlphaFoldDB" id="A0A4T0FNH7"/>
<sequence length="841" mass="94597">MMKVQGVYLVLYDDVADEWDNRAAHGAIQHLRIIEEHDKAADDVFYFSQIDKVAGIRGDSDDGTDDDDHPEDLTNLESIYLNGHGFENEPINVLAYLISVEVDDLTLRNGLRMTRFNLTAIDEAGFPIEISIFDKEGRSDEDKCRKGDIVYLQGTRMRIRDMDGIPTPMLTNGAYTVCYRFNVGSRDKNWRAYRTDWLATHRPSIRVLKLYDPNSPSSSIRRLDDQDRQRQQDIDSVMQLSRARAGSFIQHTPSYSKRPRNETLLNADSPNDDVGLSPNSEMPQFLFPLSADEEAQIELAKHGGSLDLDNQDLSARFTPQSSDVDIEKPPSRPPPLSAQPSTDAIGAGTRLKPNKFDFALLDAFVAAESTGLNFSERVHSGLTPPSTPKQSEAVDKKKEPAHQRHLAIFDSSGAPPPTFPSGSSPPPPPPPSNDPYNTAPRPHLPPRIPTTAEKDYRFSFYSNALPATVHARSLGELPSLGQSFQQLFEGKTKDSSTTFNDKLDNNALELNIGMDNGNEESMDDTEANTWWLDVLSPTDSEMRTLSKVFGIHPLTTEDIQMEEAREKIELFRNYYLVCFRSFDQDPHSPTYLEPLNMYIIVFREGTLSFHFRATPHPHNVRRRIKQLRDYINVTSDWISYALIDDITDAFAPLIQSIEFEVDTIDELVLILKENEQSDMLRRIGTCRKKVMGLLRLMGNKADVVKGLAKRCNENWSVAPKSDIGLYLSDIQDHLITMTQNLNHYEKILSRSHSNYLAQISIEMTEANNQINNVLSKLTALGTVLVPINIVCGLWGMNVHVPGEDADGLTWFFSILGILVAVCIACGTLTYWLALKPPKSKH</sequence>
<comment type="subcellular location">
    <subcellularLocation>
        <location evidence="1">Membrane</location>
        <topology evidence="1">Multi-pass membrane protein</topology>
    </subcellularLocation>
</comment>
<dbReference type="Pfam" id="PF01544">
    <property type="entry name" value="CorA"/>
    <property type="match status" value="1"/>
</dbReference>
<gene>
    <name evidence="8" type="ORF">E3P99_01728</name>
</gene>
<evidence type="ECO:0000256" key="4">
    <source>
        <dbReference type="ARBA" id="ARBA00022989"/>
    </source>
</evidence>
<accession>A0A4T0FNH7</accession>
<dbReference type="SUPFAM" id="SSF144083">
    <property type="entry name" value="Magnesium transport protein CorA, transmembrane region"/>
    <property type="match status" value="1"/>
</dbReference>
<evidence type="ECO:0000256" key="7">
    <source>
        <dbReference type="SAM" id="Phobius"/>
    </source>
</evidence>
<feature type="compositionally biased region" description="Basic and acidic residues" evidence="6">
    <location>
        <begin position="392"/>
        <end position="402"/>
    </location>
</feature>
<dbReference type="PANTHER" id="PTHR21535">
    <property type="entry name" value="MAGNESIUM AND COBALT TRANSPORT PROTEIN/MITOCHONDRIAL IMPORT INNER MEMBRANE TRANSLOCASE SUBUNIT TIM8"/>
    <property type="match status" value="1"/>
</dbReference>
<dbReference type="GO" id="GO:0010961">
    <property type="term" value="P:intracellular magnesium ion homeostasis"/>
    <property type="evidence" value="ECO:0007669"/>
    <property type="project" value="TreeGrafter"/>
</dbReference>
<dbReference type="GO" id="GO:0015095">
    <property type="term" value="F:magnesium ion transmembrane transporter activity"/>
    <property type="evidence" value="ECO:0007669"/>
    <property type="project" value="InterPro"/>
</dbReference>
<feature type="transmembrane region" description="Helical" evidence="7">
    <location>
        <begin position="777"/>
        <end position="796"/>
    </location>
</feature>
<comment type="caution">
    <text evidence="8">The sequence shown here is derived from an EMBL/GenBank/DDBJ whole genome shotgun (WGS) entry which is preliminary data.</text>
</comment>
<dbReference type="OrthoDB" id="29879at2759"/>
<dbReference type="PANTHER" id="PTHR21535:SF51">
    <property type="entry name" value="MANGANESE RESISTANCE PROTEIN MNR2"/>
    <property type="match status" value="1"/>
</dbReference>
<feature type="region of interest" description="Disordered" evidence="6">
    <location>
        <begin position="320"/>
        <end position="349"/>
    </location>
</feature>
<dbReference type="CDD" id="cd12829">
    <property type="entry name" value="Alr1p-like"/>
    <property type="match status" value="1"/>
</dbReference>
<dbReference type="InterPro" id="IPR045863">
    <property type="entry name" value="CorA_TM1_TM2"/>
</dbReference>
<dbReference type="Proteomes" id="UP000310189">
    <property type="component" value="Unassembled WGS sequence"/>
</dbReference>
<dbReference type="EMBL" id="SPNW01000021">
    <property type="protein sequence ID" value="TIA90197.1"/>
    <property type="molecule type" value="Genomic_DNA"/>
</dbReference>
<keyword evidence="4 7" id="KW-1133">Transmembrane helix</keyword>
<dbReference type="SUPFAM" id="SSF143865">
    <property type="entry name" value="CorA soluble domain-like"/>
    <property type="match status" value="1"/>
</dbReference>
<keyword evidence="9" id="KW-1185">Reference proteome</keyword>
<dbReference type="FunFam" id="1.20.58.340:FF:000008">
    <property type="entry name" value="CorA family metal ion transporter"/>
    <property type="match status" value="1"/>
</dbReference>
<name>A0A4T0FNH7_9BASI</name>
<dbReference type="GO" id="GO:0016020">
    <property type="term" value="C:membrane"/>
    <property type="evidence" value="ECO:0007669"/>
    <property type="project" value="UniProtKB-SubCell"/>
</dbReference>
<evidence type="ECO:0000256" key="2">
    <source>
        <dbReference type="ARBA" id="ARBA00009765"/>
    </source>
</evidence>
<dbReference type="FunFam" id="1.20.58.340:FF:000006">
    <property type="entry name" value="CorA family metal ion transporter"/>
    <property type="match status" value="1"/>
</dbReference>
<evidence type="ECO:0000256" key="6">
    <source>
        <dbReference type="SAM" id="MobiDB-lite"/>
    </source>
</evidence>
<evidence type="ECO:0000256" key="5">
    <source>
        <dbReference type="ARBA" id="ARBA00023136"/>
    </source>
</evidence>
<dbReference type="InterPro" id="IPR045861">
    <property type="entry name" value="CorA_cytoplasmic_dom"/>
</dbReference>
<comment type="similarity">
    <text evidence="2">Belongs to the CorA metal ion transporter (MIT) (TC 1.A.35) family.</text>
</comment>
<feature type="region of interest" description="Disordered" evidence="6">
    <location>
        <begin position="376"/>
        <end position="450"/>
    </location>
</feature>
<evidence type="ECO:0000313" key="8">
    <source>
        <dbReference type="EMBL" id="TIA90197.1"/>
    </source>
</evidence>
<dbReference type="Gene3D" id="1.20.58.340">
    <property type="entry name" value="Magnesium transport protein CorA, transmembrane region"/>
    <property type="match status" value="2"/>
</dbReference>
<proteinExistence type="inferred from homology"/>
<reference evidence="8 9" key="1">
    <citation type="submission" date="2019-03" db="EMBL/GenBank/DDBJ databases">
        <title>Sequencing 23 genomes of Wallemia ichthyophaga.</title>
        <authorList>
            <person name="Gostincar C."/>
        </authorList>
    </citation>
    <scope>NUCLEOTIDE SEQUENCE [LARGE SCALE GENOMIC DNA]</scope>
    <source>
        <strain evidence="8 9">EXF-5753</strain>
    </source>
</reference>
<evidence type="ECO:0000313" key="9">
    <source>
        <dbReference type="Proteomes" id="UP000310189"/>
    </source>
</evidence>
<dbReference type="Gene3D" id="3.30.460.20">
    <property type="entry name" value="CorA soluble domain-like"/>
    <property type="match status" value="1"/>
</dbReference>
<keyword evidence="3 7" id="KW-0812">Transmembrane</keyword>
<dbReference type="InterPro" id="IPR002523">
    <property type="entry name" value="MgTranspt_CorA/ZnTranspt_ZntB"/>
</dbReference>
<keyword evidence="5 7" id="KW-0472">Membrane</keyword>
<feature type="region of interest" description="Disordered" evidence="6">
    <location>
        <begin position="248"/>
        <end position="282"/>
    </location>
</feature>